<protein>
    <recommendedName>
        <fullName evidence="4">Tetratricopeptide repeat protein</fullName>
    </recommendedName>
</protein>
<dbReference type="SUPFAM" id="SSF48452">
    <property type="entry name" value="TPR-like"/>
    <property type="match status" value="1"/>
</dbReference>
<accession>A0ABN6KDR9</accession>
<reference evidence="2 3" key="1">
    <citation type="submission" date="2021-08" db="EMBL/GenBank/DDBJ databases">
        <title>Complete genome sequence of Leptospira kobayashii strain E30.</title>
        <authorList>
            <person name="Nakao R."/>
            <person name="Nakamura S."/>
            <person name="Masuzawa T."/>
            <person name="Koizumi N."/>
        </authorList>
    </citation>
    <scope>NUCLEOTIDE SEQUENCE [LARGE SCALE GENOMIC DNA]</scope>
    <source>
        <strain evidence="2 3">E30</strain>
    </source>
</reference>
<feature type="signal peptide" evidence="1">
    <location>
        <begin position="1"/>
        <end position="19"/>
    </location>
</feature>
<feature type="chain" id="PRO_5046690934" description="Tetratricopeptide repeat protein" evidence="1">
    <location>
        <begin position="20"/>
        <end position="228"/>
    </location>
</feature>
<evidence type="ECO:0000256" key="1">
    <source>
        <dbReference type="SAM" id="SignalP"/>
    </source>
</evidence>
<dbReference type="RefSeq" id="WP_135354903.1">
    <property type="nucleotide sequence ID" value="NZ_AP025028.1"/>
</dbReference>
<dbReference type="EMBL" id="AP025028">
    <property type="protein sequence ID" value="BDA77796.1"/>
    <property type="molecule type" value="Genomic_DNA"/>
</dbReference>
<dbReference type="Proteomes" id="UP000245263">
    <property type="component" value="Chromosome 1"/>
</dbReference>
<name>A0ABN6KDR9_9LEPT</name>
<sequence>MIRIIVSFTLISFALSAQTNTNSNKKGIDALYKKDYPKAIEYFSETLKHSPTDAFANYNLACTYSILLSQCEDVKDENEIYKLLQKAIKSKPAYKNKLLNDQDLEILRGRYKFNEIAGITKRNILTKVTWYGPSPGAYGPLDQFSFFEDGTFVYTKKLFDEGALAQESYSGSYSWETDSKFQIQFKEKSPLSGEAQKQKFQRVKYSEGILEIQGFEHSFSDSSDRCSA</sequence>
<keyword evidence="3" id="KW-1185">Reference proteome</keyword>
<evidence type="ECO:0008006" key="4">
    <source>
        <dbReference type="Google" id="ProtNLM"/>
    </source>
</evidence>
<evidence type="ECO:0000313" key="2">
    <source>
        <dbReference type="EMBL" id="BDA77796.1"/>
    </source>
</evidence>
<dbReference type="InterPro" id="IPR011990">
    <property type="entry name" value="TPR-like_helical_dom_sf"/>
</dbReference>
<organism evidence="2 3">
    <name type="scientific">Leptospira kobayashii</name>
    <dbReference type="NCBI Taxonomy" id="1917830"/>
    <lineage>
        <taxon>Bacteria</taxon>
        <taxon>Pseudomonadati</taxon>
        <taxon>Spirochaetota</taxon>
        <taxon>Spirochaetia</taxon>
        <taxon>Leptospirales</taxon>
        <taxon>Leptospiraceae</taxon>
        <taxon>Leptospira</taxon>
    </lineage>
</organism>
<keyword evidence="1" id="KW-0732">Signal</keyword>
<evidence type="ECO:0000313" key="3">
    <source>
        <dbReference type="Proteomes" id="UP000245263"/>
    </source>
</evidence>
<gene>
    <name evidence="2" type="ORF">LPTSP3_g07260</name>
</gene>
<proteinExistence type="predicted"/>
<dbReference type="Gene3D" id="1.25.40.10">
    <property type="entry name" value="Tetratricopeptide repeat domain"/>
    <property type="match status" value="1"/>
</dbReference>